<proteinExistence type="predicted"/>
<evidence type="ECO:0000256" key="2">
    <source>
        <dbReference type="ARBA" id="ARBA00012652"/>
    </source>
</evidence>
<reference evidence="9 10" key="1">
    <citation type="submission" date="2020-07" db="EMBL/GenBank/DDBJ databases">
        <authorList>
            <person name="Feng X."/>
        </authorList>
    </citation>
    <scope>NUCLEOTIDE SEQUENCE [LARGE SCALE GENOMIC DNA]</scope>
    <source>
        <strain evidence="9 10">JCM23202</strain>
    </source>
</reference>
<evidence type="ECO:0000259" key="5">
    <source>
        <dbReference type="Pfam" id="PF05592"/>
    </source>
</evidence>
<evidence type="ECO:0000259" key="7">
    <source>
        <dbReference type="Pfam" id="PF17389"/>
    </source>
</evidence>
<dbReference type="Pfam" id="PF08531">
    <property type="entry name" value="Bac_rhamnosid_N"/>
    <property type="match status" value="1"/>
</dbReference>
<evidence type="ECO:0000313" key="9">
    <source>
        <dbReference type="EMBL" id="MBC2606112.1"/>
    </source>
</evidence>
<feature type="domain" description="Alpha-L-rhamnosidase concanavalin-like" evidence="5">
    <location>
        <begin position="328"/>
        <end position="429"/>
    </location>
</feature>
<feature type="chain" id="PRO_5031084393" description="alpha-L-rhamnosidase" evidence="4">
    <location>
        <begin position="23"/>
        <end position="880"/>
    </location>
</feature>
<evidence type="ECO:0000259" key="8">
    <source>
        <dbReference type="Pfam" id="PF17390"/>
    </source>
</evidence>
<organism evidence="9 10">
    <name type="scientific">Pelagicoccus albus</name>
    <dbReference type="NCBI Taxonomy" id="415222"/>
    <lineage>
        <taxon>Bacteria</taxon>
        <taxon>Pseudomonadati</taxon>
        <taxon>Verrucomicrobiota</taxon>
        <taxon>Opitutia</taxon>
        <taxon>Puniceicoccales</taxon>
        <taxon>Pelagicoccaceae</taxon>
        <taxon>Pelagicoccus</taxon>
    </lineage>
</organism>
<dbReference type="Pfam" id="PF17390">
    <property type="entry name" value="Bac_rhamnosid_C"/>
    <property type="match status" value="1"/>
</dbReference>
<dbReference type="InterPro" id="IPR008928">
    <property type="entry name" value="6-hairpin_glycosidase_sf"/>
</dbReference>
<dbReference type="RefSeq" id="WP_185660005.1">
    <property type="nucleotide sequence ID" value="NZ_CAWPOO010000008.1"/>
</dbReference>
<dbReference type="Pfam" id="PF05592">
    <property type="entry name" value="Bac_rhamnosid"/>
    <property type="match status" value="1"/>
</dbReference>
<dbReference type="Gene3D" id="2.60.420.10">
    <property type="entry name" value="Maltose phosphorylase, domain 3"/>
    <property type="match status" value="1"/>
</dbReference>
<dbReference type="PIRSF" id="PIRSF010631">
    <property type="entry name" value="A-rhamnsds"/>
    <property type="match status" value="1"/>
</dbReference>
<comment type="catalytic activity">
    <reaction evidence="1">
        <text>Hydrolysis of terminal non-reducing alpha-L-rhamnose residues in alpha-L-rhamnosides.</text>
        <dbReference type="EC" id="3.2.1.40"/>
    </reaction>
</comment>
<feature type="domain" description="Bacterial alpha-L-rhamnosidase N-terminal" evidence="6">
    <location>
        <begin position="156"/>
        <end position="297"/>
    </location>
</feature>
<dbReference type="PANTHER" id="PTHR33307">
    <property type="entry name" value="ALPHA-RHAMNOSIDASE (EUROFUNG)"/>
    <property type="match status" value="1"/>
</dbReference>
<protein>
    <recommendedName>
        <fullName evidence="2">alpha-L-rhamnosidase</fullName>
        <ecNumber evidence="2">3.2.1.40</ecNumber>
    </recommendedName>
</protein>
<dbReference type="InterPro" id="IPR013737">
    <property type="entry name" value="Bac_rhamnosid_N"/>
</dbReference>
<feature type="domain" description="Alpha-L-rhamnosidase six-hairpin glycosidase" evidence="7">
    <location>
        <begin position="436"/>
        <end position="789"/>
    </location>
</feature>
<dbReference type="InterPro" id="IPR035396">
    <property type="entry name" value="Bac_rhamnosid6H"/>
</dbReference>
<keyword evidence="4" id="KW-0732">Signal</keyword>
<dbReference type="Gene3D" id="1.50.10.10">
    <property type="match status" value="1"/>
</dbReference>
<dbReference type="Pfam" id="PF25788">
    <property type="entry name" value="Ig_Rha78A_N"/>
    <property type="match status" value="1"/>
</dbReference>
<evidence type="ECO:0000256" key="4">
    <source>
        <dbReference type="SAM" id="SignalP"/>
    </source>
</evidence>
<evidence type="ECO:0000313" key="10">
    <source>
        <dbReference type="Proteomes" id="UP000526501"/>
    </source>
</evidence>
<dbReference type="InterPro" id="IPR012341">
    <property type="entry name" value="6hp_glycosidase-like_sf"/>
</dbReference>
<name>A0A7X1E9U0_9BACT</name>
<feature type="signal peptide" evidence="4">
    <location>
        <begin position="1"/>
        <end position="22"/>
    </location>
</feature>
<dbReference type="SUPFAM" id="SSF48208">
    <property type="entry name" value="Six-hairpin glycosidases"/>
    <property type="match status" value="1"/>
</dbReference>
<dbReference type="Gene3D" id="2.60.40.10">
    <property type="entry name" value="Immunoglobulins"/>
    <property type="match status" value="1"/>
</dbReference>
<dbReference type="InterPro" id="IPR013783">
    <property type="entry name" value="Ig-like_fold"/>
</dbReference>
<dbReference type="InterPro" id="IPR016007">
    <property type="entry name" value="Alpha_rhamnosid"/>
</dbReference>
<evidence type="ECO:0000256" key="1">
    <source>
        <dbReference type="ARBA" id="ARBA00001445"/>
    </source>
</evidence>
<sequence length="880" mass="99023">MKKLAFGSLYLCLSLSSYSQQAHSLTVGPFLSDPIGFHDQSPDLSWKLPEEFTAQSAYKIEARTDGTDLNTGWIESNQSLFIPFPFAPLESRQSFNWRVKVKDQDGTESEWSEEASLEIGLLSKKDWHAHWIHPHQEIDLHSEPVAYLRRAFKLNKAIREARLYATARGVFKLKLNNKRVGQDHFANGWTPYDQRIDTLTYDVTDLLQQGENLIQAALGTGWYAGRLPFETQVRGPYGVVPELLLQLEIEYSDDSTTTIISDGDWQGTYQGPIKSSSFYDGEIYDAERATGDWENVQSVSNLGAAMLKPKPFEPIRKESLRSPISITELDPGKFSFDLGQNMVGWARIKVPAEKGKTITLRFAELLQKDGNLYTENYRTAKSTDSITPASDGIMEWEPSFTFHGFRYVEISGLPNGSAPQSDWVTGVVLQSSMDLKGDFESSNPKLNQLQSNILWGWKGNSLDIPTDCPQRDERAGWTGDAQVFAPTSLFLTHSLAFWKSWLESMRLEQDSTGVIPDIIPTARKKWRNRAPGWMDAATIIPWESYLRTGDLSVLKDNYKMMKRLVSWYQNQASADGMLTDLRKGYGDWLQPFQITPPDPKDRESDRKGDTDLNYLGNAFYTRSSQILANTANILGLEDEALQLSIEADSLKRSFQELYFASDGSLKLPVETQTAYALAISFDLLPEDLQKKAGNHLARLVLEADGHLRTGFLGTPHLIPALDKIGHSELAYSILIKETYPSWFYSINQGATTMWERWNSYSHEDGFGDAGMNSFNHYAYGAIGQWMYERLAGLSPDPEHPGYKHFFIRPLTSVPLDSAAAELETPYGKASSSWQKRADGSIILEVTVPPNSAATIIEPNDNKIELQAGYHTLRLLPTPKS</sequence>
<dbReference type="GO" id="GO:0030596">
    <property type="term" value="F:alpha-L-rhamnosidase activity"/>
    <property type="evidence" value="ECO:0007669"/>
    <property type="project" value="UniProtKB-EC"/>
</dbReference>
<dbReference type="InterPro" id="IPR035398">
    <property type="entry name" value="Bac_rhamnosid_C"/>
</dbReference>
<evidence type="ECO:0000256" key="3">
    <source>
        <dbReference type="ARBA" id="ARBA00022801"/>
    </source>
</evidence>
<gene>
    <name evidence="9" type="ORF">H5P27_08645</name>
</gene>
<dbReference type="EC" id="3.2.1.40" evidence="2"/>
<feature type="domain" description="Alpha-L-rhamnosidase C-terminal" evidence="8">
    <location>
        <begin position="792"/>
        <end position="862"/>
    </location>
</feature>
<dbReference type="Gene3D" id="2.60.120.260">
    <property type="entry name" value="Galactose-binding domain-like"/>
    <property type="match status" value="2"/>
</dbReference>
<dbReference type="AlphaFoldDB" id="A0A7X1E9U0"/>
<dbReference type="EMBL" id="JACHVC010000008">
    <property type="protein sequence ID" value="MBC2606112.1"/>
    <property type="molecule type" value="Genomic_DNA"/>
</dbReference>
<comment type="caution">
    <text evidence="9">The sequence shown here is derived from an EMBL/GenBank/DDBJ whole genome shotgun (WGS) entry which is preliminary data.</text>
</comment>
<keyword evidence="10" id="KW-1185">Reference proteome</keyword>
<evidence type="ECO:0000259" key="6">
    <source>
        <dbReference type="Pfam" id="PF08531"/>
    </source>
</evidence>
<dbReference type="InterPro" id="IPR008902">
    <property type="entry name" value="Rhamnosid_concanavalin"/>
</dbReference>
<dbReference type="Proteomes" id="UP000526501">
    <property type="component" value="Unassembled WGS sequence"/>
</dbReference>
<dbReference type="PANTHER" id="PTHR33307:SF6">
    <property type="entry name" value="ALPHA-RHAMNOSIDASE (EUROFUNG)-RELATED"/>
    <property type="match status" value="1"/>
</dbReference>
<accession>A0A7X1E9U0</accession>
<dbReference type="Pfam" id="PF17389">
    <property type="entry name" value="Bac_rhamnosid6H"/>
    <property type="match status" value="1"/>
</dbReference>
<keyword evidence="3 9" id="KW-0378">Hydrolase</keyword>
<dbReference type="GO" id="GO:0005975">
    <property type="term" value="P:carbohydrate metabolic process"/>
    <property type="evidence" value="ECO:0007669"/>
    <property type="project" value="InterPro"/>
</dbReference>